<dbReference type="EMBL" id="CAADFU010000145">
    <property type="protein sequence ID" value="VFK48849.1"/>
    <property type="molecule type" value="Genomic_DNA"/>
</dbReference>
<dbReference type="CDD" id="cd10839">
    <property type="entry name" value="cpPDZ1_DegP-like"/>
    <property type="match status" value="1"/>
</dbReference>
<reference evidence="11" key="1">
    <citation type="submission" date="2019-02" db="EMBL/GenBank/DDBJ databases">
        <authorList>
            <person name="Gruber-Vodicka R. H."/>
            <person name="Seah K. B. B."/>
        </authorList>
    </citation>
    <scope>NUCLEOTIDE SEQUENCE</scope>
    <source>
        <strain evidence="12">BECK_S1320</strain>
        <strain evidence="11">BECK_S1321</strain>
    </source>
</reference>
<dbReference type="InterPro" id="IPR009003">
    <property type="entry name" value="Peptidase_S1_PA"/>
</dbReference>
<dbReference type="InterPro" id="IPR051201">
    <property type="entry name" value="Chloro_Bact_Ser_Proteases"/>
</dbReference>
<feature type="binding site" evidence="8">
    <location>
        <position position="211"/>
    </location>
    <ligand>
        <name>substrate</name>
    </ligand>
</feature>
<organism evidence="11">
    <name type="scientific">Candidatus Kentrum sp. SD</name>
    <dbReference type="NCBI Taxonomy" id="2126332"/>
    <lineage>
        <taxon>Bacteria</taxon>
        <taxon>Pseudomonadati</taxon>
        <taxon>Pseudomonadota</taxon>
        <taxon>Gammaproteobacteria</taxon>
        <taxon>Candidatus Kentrum</taxon>
    </lineage>
</organism>
<feature type="binding site" evidence="8">
    <location>
        <begin position="313"/>
        <end position="315"/>
    </location>
    <ligand>
        <name>substrate</name>
    </ligand>
</feature>
<evidence type="ECO:0000256" key="4">
    <source>
        <dbReference type="ARBA" id="ARBA00022737"/>
    </source>
</evidence>
<dbReference type="Pfam" id="PF13180">
    <property type="entry name" value="PDZ_2"/>
    <property type="match status" value="1"/>
</dbReference>
<evidence type="ECO:0000256" key="1">
    <source>
        <dbReference type="ARBA" id="ARBA00010541"/>
    </source>
</evidence>
<comment type="similarity">
    <text evidence="1">Belongs to the peptidase S1C family.</text>
</comment>
<dbReference type="Gene3D" id="2.40.10.120">
    <property type="match status" value="1"/>
</dbReference>
<keyword evidence="6" id="KW-0720">Serine protease</keyword>
<evidence type="ECO:0000313" key="12">
    <source>
        <dbReference type="EMBL" id="VFK48849.1"/>
    </source>
</evidence>
<evidence type="ECO:0000259" key="10">
    <source>
        <dbReference type="PROSITE" id="PS50106"/>
    </source>
</evidence>
<keyword evidence="3" id="KW-0732">Signal</keyword>
<dbReference type="SUPFAM" id="SSF50494">
    <property type="entry name" value="Trypsin-like serine proteases"/>
    <property type="match status" value="1"/>
</dbReference>
<feature type="transmembrane region" description="Helical" evidence="9">
    <location>
        <begin position="78"/>
        <end position="97"/>
    </location>
</feature>
<feature type="transmembrane region" description="Helical" evidence="9">
    <location>
        <begin position="49"/>
        <end position="71"/>
    </location>
</feature>
<dbReference type="SUPFAM" id="SSF50156">
    <property type="entry name" value="PDZ domain-like"/>
    <property type="match status" value="1"/>
</dbReference>
<dbReference type="EMBL" id="CAADFR010000145">
    <property type="protein sequence ID" value="VFK43380.1"/>
    <property type="molecule type" value="Genomic_DNA"/>
</dbReference>
<sequence length="474" mass="51153">MFLFPARLCKWIKFQRFFSSAGLWFTLVRGVASLENINPNASRSVMFSRFFLSSWFYCIQAFIHGGAISMGFSRPTNLIHRVVTAGLAAAFVLVFFFPEFLGSDVVVALTEDRHEKSPQWSRADSPGPARTMVTSYANAVAEASPAVVNIHTAKVVTRRVSPLFDDPFFRRFFGDVFGENPFGGRARKRIKTSLGSGVIISKKGYVLTNNHVVADADEIQVMLQDERKAKARIVGTDPDTDLAVLKIRLDNLPAIAISQSETLRVGDVVLAIGNPFGVGQTVTMGIVSATGRNRLGINTFEDFIQTDAAINPGNSGGALINPYGRLIGINTAIFSRSGGSQGIGFAIPVSLAEDVMTQIIEHGFVARGWLGIETQDITGELAESFGLDSTKGILVAGVLRGGPADIAGILPGDVITHVGATAVDDAHDFMNSIARVRPGSRALLKIVRDSKGMTIAAKVKQRPDAKQRSLRSLR</sequence>
<evidence type="ECO:0000256" key="5">
    <source>
        <dbReference type="ARBA" id="ARBA00022801"/>
    </source>
</evidence>
<keyword evidence="9" id="KW-0812">Transmembrane</keyword>
<keyword evidence="5" id="KW-0378">Hydrolase</keyword>
<evidence type="ECO:0000256" key="7">
    <source>
        <dbReference type="PIRSR" id="PIRSR611782-1"/>
    </source>
</evidence>
<accession>A0A450YPB4</accession>
<evidence type="ECO:0000256" key="3">
    <source>
        <dbReference type="ARBA" id="ARBA00022729"/>
    </source>
</evidence>
<dbReference type="Gene3D" id="2.30.42.10">
    <property type="match status" value="1"/>
</dbReference>
<feature type="binding site" evidence="8">
    <location>
        <position position="241"/>
    </location>
    <ligand>
        <name>substrate</name>
    </ligand>
</feature>
<dbReference type="PRINTS" id="PR00834">
    <property type="entry name" value="PROTEASES2C"/>
</dbReference>
<keyword evidence="9" id="KW-0472">Membrane</keyword>
<keyword evidence="2 11" id="KW-0645">Protease</keyword>
<dbReference type="FunFam" id="2.40.10.10:FF:000001">
    <property type="entry name" value="Periplasmic serine protease DegS"/>
    <property type="match status" value="1"/>
</dbReference>
<dbReference type="InterPro" id="IPR036034">
    <property type="entry name" value="PDZ_sf"/>
</dbReference>
<dbReference type="AlphaFoldDB" id="A0A450YPB4"/>
<dbReference type="InterPro" id="IPR001478">
    <property type="entry name" value="PDZ"/>
</dbReference>
<protein>
    <submittedName>
        <fullName evidence="11">Serine protease DegS</fullName>
    </submittedName>
</protein>
<dbReference type="Pfam" id="PF13365">
    <property type="entry name" value="Trypsin_2"/>
    <property type="match status" value="1"/>
</dbReference>
<evidence type="ECO:0000256" key="9">
    <source>
        <dbReference type="SAM" id="Phobius"/>
    </source>
</evidence>
<dbReference type="GO" id="GO:0006508">
    <property type="term" value="P:proteolysis"/>
    <property type="evidence" value="ECO:0007669"/>
    <property type="project" value="UniProtKB-KW"/>
</dbReference>
<dbReference type="InterPro" id="IPR001940">
    <property type="entry name" value="Peptidase_S1C"/>
</dbReference>
<dbReference type="PANTHER" id="PTHR43343">
    <property type="entry name" value="PEPTIDASE S12"/>
    <property type="match status" value="1"/>
</dbReference>
<dbReference type="NCBIfam" id="TIGR02037">
    <property type="entry name" value="degP_htrA_DO"/>
    <property type="match status" value="1"/>
</dbReference>
<keyword evidence="4" id="KW-0677">Repeat</keyword>
<dbReference type="InterPro" id="IPR011782">
    <property type="entry name" value="Pept_S1C_Do"/>
</dbReference>
<proteinExistence type="inferred from homology"/>
<evidence type="ECO:0000256" key="8">
    <source>
        <dbReference type="PIRSR" id="PIRSR611782-2"/>
    </source>
</evidence>
<keyword evidence="9" id="KW-1133">Transmembrane helix</keyword>
<feature type="active site" description="Charge relay system" evidence="7">
    <location>
        <position position="211"/>
    </location>
</feature>
<dbReference type="SMART" id="SM00228">
    <property type="entry name" value="PDZ"/>
    <property type="match status" value="1"/>
</dbReference>
<gene>
    <name evidence="12" type="ORF">BECKSD772E_GA0070983_11453</name>
    <name evidence="11" type="ORF">BECKSD772F_GA0070984_11453</name>
</gene>
<evidence type="ECO:0000256" key="6">
    <source>
        <dbReference type="ARBA" id="ARBA00022825"/>
    </source>
</evidence>
<dbReference type="GO" id="GO:0004252">
    <property type="term" value="F:serine-type endopeptidase activity"/>
    <property type="evidence" value="ECO:0007669"/>
    <property type="project" value="InterPro"/>
</dbReference>
<dbReference type="PROSITE" id="PS50106">
    <property type="entry name" value="PDZ"/>
    <property type="match status" value="1"/>
</dbReference>
<evidence type="ECO:0000256" key="2">
    <source>
        <dbReference type="ARBA" id="ARBA00022670"/>
    </source>
</evidence>
<evidence type="ECO:0000313" key="11">
    <source>
        <dbReference type="EMBL" id="VFK43380.1"/>
    </source>
</evidence>
<feature type="active site" description="Charge relay system" evidence="7">
    <location>
        <position position="315"/>
    </location>
</feature>
<name>A0A450YPB4_9GAMM</name>
<feature type="active site" description="Charge relay system" evidence="7">
    <location>
        <position position="241"/>
    </location>
</feature>
<dbReference type="PANTHER" id="PTHR43343:SF3">
    <property type="entry name" value="PROTEASE DO-LIKE 8, CHLOROPLASTIC"/>
    <property type="match status" value="1"/>
</dbReference>
<feature type="domain" description="PDZ" evidence="10">
    <location>
        <begin position="359"/>
        <end position="425"/>
    </location>
</feature>